<organism evidence="1 2">
    <name type="scientific">Arachnia rubra</name>
    <dbReference type="NCBI Taxonomy" id="1547448"/>
    <lineage>
        <taxon>Bacteria</taxon>
        <taxon>Bacillati</taxon>
        <taxon>Actinomycetota</taxon>
        <taxon>Actinomycetes</taxon>
        <taxon>Propionibacteriales</taxon>
        <taxon>Propionibacteriaceae</taxon>
        <taxon>Arachnia</taxon>
    </lineage>
</organism>
<evidence type="ECO:0008006" key="3">
    <source>
        <dbReference type="Google" id="ProtNLM"/>
    </source>
</evidence>
<evidence type="ECO:0000313" key="1">
    <source>
        <dbReference type="EMBL" id="QUC07700.1"/>
    </source>
</evidence>
<reference evidence="1 2" key="1">
    <citation type="submission" date="2021-03" db="EMBL/GenBank/DDBJ databases">
        <title>Human Oral Microbial Genomes.</title>
        <authorList>
            <person name="Johnston C.D."/>
            <person name="Chen T."/>
            <person name="Dewhirst F.E."/>
        </authorList>
    </citation>
    <scope>NUCLEOTIDE SEQUENCE [LARGE SCALE GENOMIC DNA]</scope>
    <source>
        <strain evidence="1 2">DSMZ 100122</strain>
    </source>
</reference>
<dbReference type="Proteomes" id="UP000678513">
    <property type="component" value="Chromosome"/>
</dbReference>
<protein>
    <recommendedName>
        <fullName evidence="3">Addiction module antitoxin RelB</fullName>
    </recommendedName>
</protein>
<evidence type="ECO:0000313" key="2">
    <source>
        <dbReference type="Proteomes" id="UP000678513"/>
    </source>
</evidence>
<sequence>MSMNAAEVEGTLRSLDHHDRVAALHRGICSLDEDDHMVEDQAESDAAWRSELRCCIDDIESGKVELLDAGEVHAQIRAKLAAMRK</sequence>
<gene>
    <name evidence="1" type="ORF">J5A65_12330</name>
</gene>
<name>A0ABX7Y3E4_9ACTN</name>
<dbReference type="RefSeq" id="WP_212322398.1">
    <property type="nucleotide sequence ID" value="NZ_AP024463.1"/>
</dbReference>
<keyword evidence="2" id="KW-1185">Reference proteome</keyword>
<accession>A0ABX7Y3E4</accession>
<dbReference type="EMBL" id="CP072384">
    <property type="protein sequence ID" value="QUC07700.1"/>
    <property type="molecule type" value="Genomic_DNA"/>
</dbReference>
<proteinExistence type="predicted"/>